<dbReference type="PROSITE" id="PS00622">
    <property type="entry name" value="HTH_LUXR_1"/>
    <property type="match status" value="1"/>
</dbReference>
<evidence type="ECO:0000313" key="4">
    <source>
        <dbReference type="EMBL" id="GGK23479.1"/>
    </source>
</evidence>
<dbReference type="PROSITE" id="PS50043">
    <property type="entry name" value="HTH_LUXR_2"/>
    <property type="match status" value="1"/>
</dbReference>
<evidence type="ECO:0000313" key="5">
    <source>
        <dbReference type="Proteomes" id="UP000662200"/>
    </source>
</evidence>
<keyword evidence="5" id="KW-1185">Reference proteome</keyword>
<dbReference type="GO" id="GO:0005737">
    <property type="term" value="C:cytoplasm"/>
    <property type="evidence" value="ECO:0007669"/>
    <property type="project" value="TreeGrafter"/>
</dbReference>
<dbReference type="GO" id="GO:0005524">
    <property type="term" value="F:ATP binding"/>
    <property type="evidence" value="ECO:0007669"/>
    <property type="project" value="UniProtKB-KW"/>
</dbReference>
<reference evidence="4" key="1">
    <citation type="journal article" date="2014" name="Int. J. Syst. Evol. Microbiol.">
        <title>Complete genome sequence of Corynebacterium casei LMG S-19264T (=DSM 44701T), isolated from a smear-ripened cheese.</title>
        <authorList>
            <consortium name="US DOE Joint Genome Institute (JGI-PGF)"/>
            <person name="Walter F."/>
            <person name="Albersmeier A."/>
            <person name="Kalinowski J."/>
            <person name="Ruckert C."/>
        </authorList>
    </citation>
    <scope>NUCLEOTIDE SEQUENCE</scope>
    <source>
        <strain evidence="4">JCM 3091</strain>
    </source>
</reference>
<dbReference type="InterPro" id="IPR036388">
    <property type="entry name" value="WH-like_DNA-bd_sf"/>
</dbReference>
<dbReference type="PANTHER" id="PTHR16305:SF35">
    <property type="entry name" value="TRANSCRIPTIONAL ACTIVATOR DOMAIN"/>
    <property type="match status" value="1"/>
</dbReference>
<protein>
    <submittedName>
        <fullName evidence="4">Transcriptional regulator</fullName>
    </submittedName>
</protein>
<dbReference type="Proteomes" id="UP000662200">
    <property type="component" value="Unassembled WGS sequence"/>
</dbReference>
<proteinExistence type="predicted"/>
<dbReference type="EMBL" id="BMQC01000004">
    <property type="protein sequence ID" value="GGK23479.1"/>
    <property type="molecule type" value="Genomic_DNA"/>
</dbReference>
<dbReference type="GO" id="GO:0003677">
    <property type="term" value="F:DNA binding"/>
    <property type="evidence" value="ECO:0007669"/>
    <property type="project" value="InterPro"/>
</dbReference>
<organism evidence="4 5">
    <name type="scientific">Pilimelia terevasa</name>
    <dbReference type="NCBI Taxonomy" id="53372"/>
    <lineage>
        <taxon>Bacteria</taxon>
        <taxon>Bacillati</taxon>
        <taxon>Actinomycetota</taxon>
        <taxon>Actinomycetes</taxon>
        <taxon>Micromonosporales</taxon>
        <taxon>Micromonosporaceae</taxon>
        <taxon>Pilimelia</taxon>
    </lineage>
</organism>
<evidence type="ECO:0000256" key="2">
    <source>
        <dbReference type="ARBA" id="ARBA00022840"/>
    </source>
</evidence>
<dbReference type="GO" id="GO:0004016">
    <property type="term" value="F:adenylate cyclase activity"/>
    <property type="evidence" value="ECO:0007669"/>
    <property type="project" value="TreeGrafter"/>
</dbReference>
<name>A0A8J3BI93_9ACTN</name>
<gene>
    <name evidence="4" type="ORF">GCM10010124_14940</name>
</gene>
<dbReference type="InterPro" id="IPR016032">
    <property type="entry name" value="Sig_transdc_resp-reg_C-effctor"/>
</dbReference>
<dbReference type="CDD" id="cd06170">
    <property type="entry name" value="LuxR_C_like"/>
    <property type="match status" value="1"/>
</dbReference>
<dbReference type="InterPro" id="IPR011990">
    <property type="entry name" value="TPR-like_helical_dom_sf"/>
</dbReference>
<evidence type="ECO:0000256" key="1">
    <source>
        <dbReference type="ARBA" id="ARBA00022741"/>
    </source>
</evidence>
<comment type="caution">
    <text evidence="4">The sequence shown here is derived from an EMBL/GenBank/DDBJ whole genome shotgun (WGS) entry which is preliminary data.</text>
</comment>
<dbReference type="InterPro" id="IPR000792">
    <property type="entry name" value="Tscrpt_reg_LuxR_C"/>
</dbReference>
<feature type="domain" description="HTH luxR-type" evidence="3">
    <location>
        <begin position="893"/>
        <end position="958"/>
    </location>
</feature>
<dbReference type="AlphaFoldDB" id="A0A8J3BI93"/>
<reference evidence="4" key="2">
    <citation type="submission" date="2020-09" db="EMBL/GenBank/DDBJ databases">
        <authorList>
            <person name="Sun Q."/>
            <person name="Ohkuma M."/>
        </authorList>
    </citation>
    <scope>NUCLEOTIDE SEQUENCE</scope>
    <source>
        <strain evidence="4">JCM 3091</strain>
    </source>
</reference>
<keyword evidence="2" id="KW-0067">ATP-binding</keyword>
<sequence length="959" mass="101098">MATSPVRYDGPPVGRDAELSRLRALLDPAAGHWTAAVCGDPGIGKSRLLDQVAREAAAAGTWVLHGRAAEYEQQLPFGVLCDAWHEQLALLSPAVVGRLGAPHLALLRAAFPEIPGDPVDDLVDIERYRLFRATRRLLTALAEAAPHGLLVVLDDLHWADPSTVELLDYLLRQRPDGPVRMAVGMRDRQADRRLTGAWGLAVRRGDADLTQLGPLPAEAAETLMDQWRVPRHRRAALFAASAGNPLYLEVLHRTGTDPAGDGAGGPGGVPTVDQALLAELGTLPPDDATVAAAAAVAGDVVDPALVEAVSELPAATVEAGLRALAARDLIRAAGTGLQFRHPLVRRAAYCHADPVWLIGAHRRAAHAELARGASGAVLAGHVARSARPGDMGAVSTLVGAARAVLPSAPASAEHWLAAALRLLPDREFTVRHRVELLVLRARALGVSGRLAESRDAAHEALRLLPAAAEERPGLVAFCAMVERLLGRYAQARALLLHELAAVDPRGTVAVRLRMELLATGLTQGRFGADLELADEVVALARGLPDRVLLAAALGQYATAHLFAGRTSAQVRAAATEGAEILDTLVDAELARCLEAAHWLGLAELHLERWTACGLHLARGLRLARATGQNHLITYLRMAEGTLCSFRGQLARAAECFDDAWEAAVLTGSDELRKMALSQQAWMACWRGQLGPAAEFAAQAVALAGDDDWYSATAHAMSGLVRLHLGDPAGAVAAITSGGDPRLANLDAVTRLAFYEVLARAEAQRGNVPAARRWAAAAADFTAGWDLPMRRAIALSSRTYAEGLADPAAAARTAAEAARLFEACGAQVFAGRAHLVAGVALGAAGDAAAARGRFARAREVFADTGAGLFLELTVRAQRRMESRRPRRSRAGGPEAGPVAGLTAREREVAALVAEGLTNKEIAGRLFVSPKTVEAHLSRVFDKLGVTCRAGVAATLAAGDR</sequence>
<dbReference type="Gene3D" id="1.25.40.10">
    <property type="entry name" value="Tetratricopeptide repeat domain"/>
    <property type="match status" value="1"/>
</dbReference>
<dbReference type="SUPFAM" id="SSF46894">
    <property type="entry name" value="C-terminal effector domain of the bipartite response regulators"/>
    <property type="match status" value="1"/>
</dbReference>
<dbReference type="SMART" id="SM00421">
    <property type="entry name" value="HTH_LUXR"/>
    <property type="match status" value="1"/>
</dbReference>
<dbReference type="InterPro" id="IPR027417">
    <property type="entry name" value="P-loop_NTPase"/>
</dbReference>
<dbReference type="RefSeq" id="WP_189113482.1">
    <property type="nucleotide sequence ID" value="NZ_BMQC01000004.1"/>
</dbReference>
<dbReference type="Pfam" id="PF13191">
    <property type="entry name" value="AAA_16"/>
    <property type="match status" value="1"/>
</dbReference>
<dbReference type="SUPFAM" id="SSF52540">
    <property type="entry name" value="P-loop containing nucleoside triphosphate hydrolases"/>
    <property type="match status" value="1"/>
</dbReference>
<dbReference type="Pfam" id="PF00196">
    <property type="entry name" value="GerE"/>
    <property type="match status" value="1"/>
</dbReference>
<dbReference type="Gene3D" id="1.10.10.10">
    <property type="entry name" value="Winged helix-like DNA-binding domain superfamily/Winged helix DNA-binding domain"/>
    <property type="match status" value="1"/>
</dbReference>
<evidence type="ECO:0000259" key="3">
    <source>
        <dbReference type="PROSITE" id="PS50043"/>
    </source>
</evidence>
<dbReference type="SUPFAM" id="SSF48452">
    <property type="entry name" value="TPR-like"/>
    <property type="match status" value="1"/>
</dbReference>
<dbReference type="GO" id="GO:0006355">
    <property type="term" value="P:regulation of DNA-templated transcription"/>
    <property type="evidence" value="ECO:0007669"/>
    <property type="project" value="InterPro"/>
</dbReference>
<accession>A0A8J3BI93</accession>
<dbReference type="PRINTS" id="PR00038">
    <property type="entry name" value="HTHLUXR"/>
</dbReference>
<dbReference type="InterPro" id="IPR041664">
    <property type="entry name" value="AAA_16"/>
</dbReference>
<dbReference type="PANTHER" id="PTHR16305">
    <property type="entry name" value="TESTICULAR SOLUBLE ADENYLYL CYCLASE"/>
    <property type="match status" value="1"/>
</dbReference>
<keyword evidence="1" id="KW-0547">Nucleotide-binding</keyword>